<dbReference type="GO" id="GO:0005524">
    <property type="term" value="F:ATP binding"/>
    <property type="evidence" value="ECO:0007669"/>
    <property type="project" value="UniProtKB-KW"/>
</dbReference>
<dbReference type="SUPFAM" id="SSF81301">
    <property type="entry name" value="Nucleotidyltransferase"/>
    <property type="match status" value="1"/>
</dbReference>
<accession>A0A1T4X3K8</accession>
<dbReference type="Proteomes" id="UP000190105">
    <property type="component" value="Unassembled WGS sequence"/>
</dbReference>
<keyword evidence="7" id="KW-0067">ATP-binding</keyword>
<evidence type="ECO:0000256" key="4">
    <source>
        <dbReference type="ARBA" id="ARBA00022679"/>
    </source>
</evidence>
<name>A0A1T4X3K8_9CLOT</name>
<dbReference type="Gene3D" id="1.10.287.860">
    <property type="entry name" value="Nucleotidyltransferase"/>
    <property type="match status" value="1"/>
</dbReference>
<evidence type="ECO:0000256" key="1">
    <source>
        <dbReference type="ARBA" id="ARBA00004976"/>
    </source>
</evidence>
<evidence type="ECO:0000256" key="2">
    <source>
        <dbReference type="ARBA" id="ARBA00007476"/>
    </source>
</evidence>
<dbReference type="EMBL" id="FUYH01000005">
    <property type="protein sequence ID" value="SKA83645.1"/>
    <property type="molecule type" value="Genomic_DNA"/>
</dbReference>
<dbReference type="SMART" id="SM00954">
    <property type="entry name" value="RelA_SpoT"/>
    <property type="match status" value="1"/>
</dbReference>
<dbReference type="PANTHER" id="PTHR47837">
    <property type="entry name" value="GTP PYROPHOSPHOKINASE YJBM"/>
    <property type="match status" value="1"/>
</dbReference>
<dbReference type="InterPro" id="IPR007685">
    <property type="entry name" value="RelA_SpoT"/>
</dbReference>
<evidence type="ECO:0000256" key="6">
    <source>
        <dbReference type="ARBA" id="ARBA00022777"/>
    </source>
</evidence>
<dbReference type="STRING" id="1147123.SAMN05443428_105131"/>
<proteinExistence type="inferred from homology"/>
<keyword evidence="10" id="KW-1185">Reference proteome</keyword>
<feature type="domain" description="RelA/SpoT" evidence="8">
    <location>
        <begin position="45"/>
        <end position="168"/>
    </location>
</feature>
<keyword evidence="5" id="KW-0547">Nucleotide-binding</keyword>
<keyword evidence="4" id="KW-0808">Transferase</keyword>
<protein>
    <submittedName>
        <fullName evidence="9">Putative GTP pyrophosphokinase</fullName>
    </submittedName>
</protein>
<comment type="pathway">
    <text evidence="1">Purine metabolism; ppGpp biosynthesis; ppGpp from GTP: step 1/2.</text>
</comment>
<keyword evidence="6 9" id="KW-0418">Kinase</keyword>
<sequence length="271" mass="31824">MLVKDWKEFLIPYEQAVEELKVKFKSIRKQYRSKSEYSPIEFVTGRVKEISSILEKAKKLDIPLNRISEEMEDIAGIRIMCQFVEDIYKVVQIIHQRDGKDLRIVYEKDYVKNKKESGYRSYHIIIKYPLQTTEGEVEILAEIQIRTLAMNFWATAEHSLNYKYKQSIPENIKERLKKSAELAFLLDQEMSAIKEEIIEAQKMFEIKSSIISDILDNIITLYSLGKVSESTDLQDKFNKLLEDGDMAELKALLDESNEKVQFCRLNLFQLD</sequence>
<evidence type="ECO:0000256" key="5">
    <source>
        <dbReference type="ARBA" id="ARBA00022741"/>
    </source>
</evidence>
<organism evidence="9 10">
    <name type="scientific">Caloramator quimbayensis</name>
    <dbReference type="NCBI Taxonomy" id="1147123"/>
    <lineage>
        <taxon>Bacteria</taxon>
        <taxon>Bacillati</taxon>
        <taxon>Bacillota</taxon>
        <taxon>Clostridia</taxon>
        <taxon>Eubacteriales</taxon>
        <taxon>Clostridiaceae</taxon>
        <taxon>Caloramator</taxon>
    </lineage>
</organism>
<gene>
    <name evidence="9" type="ORF">SAMN05443428_105131</name>
</gene>
<dbReference type="UniPathway" id="UPA00908">
    <property type="reaction ID" value="UER00884"/>
</dbReference>
<evidence type="ECO:0000256" key="7">
    <source>
        <dbReference type="ARBA" id="ARBA00022840"/>
    </source>
</evidence>
<comment type="similarity">
    <text evidence="2">Belongs to the RelA/SpoT family.</text>
</comment>
<evidence type="ECO:0000313" key="10">
    <source>
        <dbReference type="Proteomes" id="UP000190105"/>
    </source>
</evidence>
<dbReference type="CDD" id="cd05399">
    <property type="entry name" value="NT_Rel-Spo_like"/>
    <property type="match status" value="1"/>
</dbReference>
<dbReference type="Pfam" id="PF04607">
    <property type="entry name" value="RelA_SpoT"/>
    <property type="match status" value="1"/>
</dbReference>
<dbReference type="PANTHER" id="PTHR47837:SF1">
    <property type="entry name" value="GTP PYROPHOSPHOKINASE YJBM"/>
    <property type="match status" value="1"/>
</dbReference>
<evidence type="ECO:0000259" key="8">
    <source>
        <dbReference type="SMART" id="SM00954"/>
    </source>
</evidence>
<dbReference type="OrthoDB" id="9789634at2"/>
<dbReference type="FunFam" id="3.30.460.10:FF:000012">
    <property type="entry name" value="GTP pyrophosphokinase YjbM"/>
    <property type="match status" value="1"/>
</dbReference>
<dbReference type="Gene3D" id="3.30.460.10">
    <property type="entry name" value="Beta Polymerase, domain 2"/>
    <property type="match status" value="1"/>
</dbReference>
<evidence type="ECO:0000313" key="9">
    <source>
        <dbReference type="EMBL" id="SKA83645.1"/>
    </source>
</evidence>
<comment type="subunit">
    <text evidence="3">Homotetramer.</text>
</comment>
<dbReference type="InterPro" id="IPR052366">
    <property type="entry name" value="GTP_Pyrophosphokinase"/>
</dbReference>
<reference evidence="10" key="1">
    <citation type="submission" date="2017-02" db="EMBL/GenBank/DDBJ databases">
        <authorList>
            <person name="Varghese N."/>
            <person name="Submissions S."/>
        </authorList>
    </citation>
    <scope>NUCLEOTIDE SEQUENCE [LARGE SCALE GENOMIC DNA]</scope>
    <source>
        <strain evidence="10">USBA 833</strain>
    </source>
</reference>
<dbReference type="GO" id="GO:0015970">
    <property type="term" value="P:guanosine tetraphosphate biosynthetic process"/>
    <property type="evidence" value="ECO:0007669"/>
    <property type="project" value="UniProtKB-UniPathway"/>
</dbReference>
<evidence type="ECO:0000256" key="3">
    <source>
        <dbReference type="ARBA" id="ARBA00011881"/>
    </source>
</evidence>
<dbReference type="RefSeq" id="WP_078695948.1">
    <property type="nucleotide sequence ID" value="NZ_FUYH01000005.1"/>
</dbReference>
<dbReference type="InterPro" id="IPR043519">
    <property type="entry name" value="NT_sf"/>
</dbReference>
<dbReference type="AlphaFoldDB" id="A0A1T4X3K8"/>
<dbReference type="GO" id="GO:0016301">
    <property type="term" value="F:kinase activity"/>
    <property type="evidence" value="ECO:0007669"/>
    <property type="project" value="UniProtKB-KW"/>
</dbReference>